<evidence type="ECO:0000256" key="1">
    <source>
        <dbReference type="SAM" id="MobiDB-lite"/>
    </source>
</evidence>
<dbReference type="Proteomes" id="UP000184529">
    <property type="component" value="Unassembled WGS sequence"/>
</dbReference>
<protein>
    <submittedName>
        <fullName evidence="2">Uncharacterized protein</fullName>
    </submittedName>
</protein>
<feature type="region of interest" description="Disordered" evidence="1">
    <location>
        <begin position="1"/>
        <end position="72"/>
    </location>
</feature>
<accession>A0A1M6DGV4</accession>
<proteinExistence type="predicted"/>
<sequence length="72" mass="7626">MVTEKKKKQPFAKGDAIIPEATGSATMVNLDGQWEHDFVDDPTPPHPPGSSEGKPAERAGDTLGIKRPSTGV</sequence>
<evidence type="ECO:0000313" key="2">
    <source>
        <dbReference type="EMBL" id="SHI72577.1"/>
    </source>
</evidence>
<keyword evidence="3" id="KW-1185">Reference proteome</keyword>
<dbReference type="EMBL" id="FQZM01000010">
    <property type="protein sequence ID" value="SHI72577.1"/>
    <property type="molecule type" value="Genomic_DNA"/>
</dbReference>
<organism evidence="2 3">
    <name type="scientific">Desulfofundulus thermosubterraneus DSM 16057</name>
    <dbReference type="NCBI Taxonomy" id="1121432"/>
    <lineage>
        <taxon>Bacteria</taxon>
        <taxon>Bacillati</taxon>
        <taxon>Bacillota</taxon>
        <taxon>Clostridia</taxon>
        <taxon>Eubacteriales</taxon>
        <taxon>Peptococcaceae</taxon>
        <taxon>Desulfofundulus</taxon>
    </lineage>
</organism>
<dbReference type="AlphaFoldDB" id="A0A1M6DGV4"/>
<reference evidence="3" key="1">
    <citation type="submission" date="2016-11" db="EMBL/GenBank/DDBJ databases">
        <authorList>
            <person name="Varghese N."/>
            <person name="Submissions S."/>
        </authorList>
    </citation>
    <scope>NUCLEOTIDE SEQUENCE [LARGE SCALE GENOMIC DNA]</scope>
    <source>
        <strain evidence="3">DSM 16057</strain>
    </source>
</reference>
<name>A0A1M6DGV4_9FIRM</name>
<feature type="compositionally biased region" description="Basic residues" evidence="1">
    <location>
        <begin position="1"/>
        <end position="10"/>
    </location>
</feature>
<evidence type="ECO:0000313" key="3">
    <source>
        <dbReference type="Proteomes" id="UP000184529"/>
    </source>
</evidence>
<gene>
    <name evidence="2" type="ORF">SAMN02745219_00912</name>
</gene>